<feature type="compositionally biased region" description="Basic and acidic residues" evidence="1">
    <location>
        <begin position="334"/>
        <end position="347"/>
    </location>
</feature>
<dbReference type="AlphaFoldDB" id="A0A1B4VCJ8"/>
<accession>A0A1B4VCJ8</accession>
<evidence type="ECO:0000313" key="4">
    <source>
        <dbReference type="Proteomes" id="UP000218899"/>
    </source>
</evidence>
<dbReference type="Pfam" id="PF03372">
    <property type="entry name" value="Exo_endo_phos"/>
    <property type="match status" value="1"/>
</dbReference>
<dbReference type="InterPro" id="IPR005135">
    <property type="entry name" value="Endo/exonuclease/phosphatase"/>
</dbReference>
<feature type="domain" description="Endonuclease/exonuclease/phosphatase" evidence="2">
    <location>
        <begin position="100"/>
        <end position="305"/>
    </location>
</feature>
<keyword evidence="3" id="KW-0255">Endonuclease</keyword>
<protein>
    <submittedName>
        <fullName evidence="3">Endonuclease</fullName>
    </submittedName>
</protein>
<keyword evidence="3" id="KW-0540">Nuclease</keyword>
<reference evidence="3 4" key="1">
    <citation type="submission" date="2015-08" db="EMBL/GenBank/DDBJ databases">
        <title>Complete genome sequence of Sulfurifustis variabilis.</title>
        <authorList>
            <person name="Miura A."/>
            <person name="Kojima H."/>
            <person name="Fukui M."/>
        </authorList>
    </citation>
    <scope>NUCLEOTIDE SEQUENCE [LARGE SCALE GENOMIC DNA]</scope>
    <source>
        <strain evidence="4">skN76</strain>
    </source>
</reference>
<evidence type="ECO:0000256" key="1">
    <source>
        <dbReference type="SAM" id="MobiDB-lite"/>
    </source>
</evidence>
<proteinExistence type="predicted"/>
<dbReference type="EMBL" id="AP014936">
    <property type="protein sequence ID" value="BAU49351.1"/>
    <property type="molecule type" value="Genomic_DNA"/>
</dbReference>
<dbReference type="Gene3D" id="3.60.10.10">
    <property type="entry name" value="Endonuclease/exonuclease/phosphatase"/>
    <property type="match status" value="1"/>
</dbReference>
<sequence length="355" mass="40089">MLVAVVAAASYLPLIRREAWWIRVFDFPRLQILALGLVALAALVCFRDLRAGSGALALAVLLPALLIQVHRIYPYTPVAPKEVIAARDFRPEETLALFVANVLMGNRESGRLLDLVRAYRPDVVLLLEPDAWWEERMRALEASYPYAVKDPRDNRYGMLLYSRLPLVDPEIRFLVREGVPSMHMRIRLRSGAAAWLYCIHPEPPSPTEAETSAPRDAELLIVGREVKDRDAPTIVTGDLNDVAWSYTTTLFQKTSGLLDPRKGRGMFNTFHARIPLMRWPLDHVFHSNHFLVAELRRLPAFGSDHFPFFVRLAFRPDVATVQEEPSAGAEDREEADRKIRAGREAERSGPPPAGD</sequence>
<feature type="region of interest" description="Disordered" evidence="1">
    <location>
        <begin position="321"/>
        <end position="355"/>
    </location>
</feature>
<dbReference type="GO" id="GO:0004519">
    <property type="term" value="F:endonuclease activity"/>
    <property type="evidence" value="ECO:0007669"/>
    <property type="project" value="UniProtKB-KW"/>
</dbReference>
<organism evidence="3 4">
    <name type="scientific">Sulfurifustis variabilis</name>
    <dbReference type="NCBI Taxonomy" id="1675686"/>
    <lineage>
        <taxon>Bacteria</taxon>
        <taxon>Pseudomonadati</taxon>
        <taxon>Pseudomonadota</taxon>
        <taxon>Gammaproteobacteria</taxon>
        <taxon>Acidiferrobacterales</taxon>
        <taxon>Acidiferrobacteraceae</taxon>
        <taxon>Sulfurifustis</taxon>
    </lineage>
</organism>
<keyword evidence="4" id="KW-1185">Reference proteome</keyword>
<name>A0A1B4VCJ8_9GAMM</name>
<dbReference type="Proteomes" id="UP000218899">
    <property type="component" value="Chromosome"/>
</dbReference>
<dbReference type="KEGG" id="sva:SVA_2803"/>
<evidence type="ECO:0000313" key="3">
    <source>
        <dbReference type="EMBL" id="BAU49351.1"/>
    </source>
</evidence>
<gene>
    <name evidence="3" type="ORF">SVA_2803</name>
</gene>
<dbReference type="InterPro" id="IPR036691">
    <property type="entry name" value="Endo/exonu/phosph_ase_sf"/>
</dbReference>
<keyword evidence="3" id="KW-0378">Hydrolase</keyword>
<evidence type="ECO:0000259" key="2">
    <source>
        <dbReference type="Pfam" id="PF03372"/>
    </source>
</evidence>
<dbReference type="SUPFAM" id="SSF56219">
    <property type="entry name" value="DNase I-like"/>
    <property type="match status" value="1"/>
</dbReference>